<dbReference type="InterPro" id="IPR016185">
    <property type="entry name" value="PreATP-grasp_dom_sf"/>
</dbReference>
<dbReference type="SUPFAM" id="SSF56059">
    <property type="entry name" value="Glutathione synthetase ATP-binding domain-like"/>
    <property type="match status" value="1"/>
</dbReference>
<feature type="domain" description="IMP biosynthesis enzyme PurP C-terminal" evidence="11">
    <location>
        <begin position="222"/>
        <end position="376"/>
    </location>
</feature>
<dbReference type="SUPFAM" id="SSF52440">
    <property type="entry name" value="PreATP-grasp domain"/>
    <property type="match status" value="1"/>
</dbReference>
<evidence type="ECO:0000256" key="7">
    <source>
        <dbReference type="ARBA" id="ARBA00022840"/>
    </source>
</evidence>
<dbReference type="PANTHER" id="PTHR38147:SF1">
    <property type="entry name" value="5-FORMAMINOIMIDAZOLE-4-CARBOXAMIDE-1-(BETA)-D-RIBOFURANOSYL 5'-MONOPHOSPHATE SYNTHETASE"/>
    <property type="match status" value="1"/>
</dbReference>
<keyword evidence="4" id="KW-0479">Metal-binding</keyword>
<gene>
    <name evidence="12" type="ORF">DRJ26_03025</name>
</gene>
<name>A0A497F388_9CREN</name>
<evidence type="ECO:0000256" key="1">
    <source>
        <dbReference type="ARBA" id="ARBA00001936"/>
    </source>
</evidence>
<dbReference type="EMBL" id="QMRA01000055">
    <property type="protein sequence ID" value="RLE53692.1"/>
    <property type="molecule type" value="Genomic_DNA"/>
</dbReference>
<dbReference type="GO" id="GO:0005524">
    <property type="term" value="F:ATP binding"/>
    <property type="evidence" value="ECO:0007669"/>
    <property type="project" value="UniProtKB-KW"/>
</dbReference>
<dbReference type="InterPro" id="IPR010672">
    <property type="entry name" value="IMP_biosynth_PurP_N"/>
</dbReference>
<evidence type="ECO:0000256" key="8">
    <source>
        <dbReference type="ARBA" id="ARBA00022842"/>
    </source>
</evidence>
<protein>
    <recommendedName>
        <fullName evidence="14">5-formaminoimidazole-4-carboxamide-1-(Beta)-D-ribofuranosyl 5'-monophosphate synthetase</fullName>
    </recommendedName>
</protein>
<feature type="domain" description="IMP biosynthesis enzyme PurP N-terminal" evidence="10">
    <location>
        <begin position="21"/>
        <end position="178"/>
    </location>
</feature>
<dbReference type="AlphaFoldDB" id="A0A497F388"/>
<evidence type="ECO:0000313" key="12">
    <source>
        <dbReference type="EMBL" id="RLE53692.1"/>
    </source>
</evidence>
<evidence type="ECO:0000313" key="13">
    <source>
        <dbReference type="Proteomes" id="UP000269499"/>
    </source>
</evidence>
<dbReference type="GO" id="GO:0000287">
    <property type="term" value="F:magnesium ion binding"/>
    <property type="evidence" value="ECO:0007669"/>
    <property type="project" value="InterPro"/>
</dbReference>
<evidence type="ECO:0000256" key="6">
    <source>
        <dbReference type="ARBA" id="ARBA00022755"/>
    </source>
</evidence>
<dbReference type="Proteomes" id="UP000269499">
    <property type="component" value="Unassembled WGS sequence"/>
</dbReference>
<evidence type="ECO:0000256" key="4">
    <source>
        <dbReference type="ARBA" id="ARBA00022723"/>
    </source>
</evidence>
<dbReference type="InterPro" id="IPR009720">
    <property type="entry name" value="IMP_biosynth_PurP_C"/>
</dbReference>
<dbReference type="GO" id="GO:0006188">
    <property type="term" value="P:IMP biosynthetic process"/>
    <property type="evidence" value="ECO:0007669"/>
    <property type="project" value="InterPro"/>
</dbReference>
<evidence type="ECO:0000256" key="5">
    <source>
        <dbReference type="ARBA" id="ARBA00022741"/>
    </source>
</evidence>
<keyword evidence="6" id="KW-0658">Purine biosynthesis</keyword>
<dbReference type="Pfam" id="PF06849">
    <property type="entry name" value="DUF1246"/>
    <property type="match status" value="1"/>
</dbReference>
<feature type="domain" description="IMP biosynthesis enzyme PurP C-terminal" evidence="11">
    <location>
        <begin position="417"/>
        <end position="471"/>
    </location>
</feature>
<evidence type="ECO:0008006" key="14">
    <source>
        <dbReference type="Google" id="ProtNLM"/>
    </source>
</evidence>
<comment type="caution">
    <text evidence="12">The sequence shown here is derived from an EMBL/GenBank/DDBJ whole genome shotgun (WGS) entry which is preliminary data.</text>
</comment>
<comment type="cofactor">
    <cofactor evidence="2">
        <name>Mg(2+)</name>
        <dbReference type="ChEBI" id="CHEBI:18420"/>
    </cofactor>
</comment>
<evidence type="ECO:0000256" key="2">
    <source>
        <dbReference type="ARBA" id="ARBA00001946"/>
    </source>
</evidence>
<dbReference type="PANTHER" id="PTHR38147">
    <property type="entry name" value="5-FORMAMINOIMIDAZOLE-4-CARBOXAMIDE-1-(BETA)-D-RIBOFURANOSYL 5'-MONOPHOSPHATE SYNTHETASE-RELATED"/>
    <property type="match status" value="1"/>
</dbReference>
<reference evidence="12 13" key="1">
    <citation type="submission" date="2018-06" db="EMBL/GenBank/DDBJ databases">
        <title>Extensive metabolic versatility and redundancy in microbially diverse, dynamic hydrothermal sediments.</title>
        <authorList>
            <person name="Dombrowski N."/>
            <person name="Teske A."/>
            <person name="Baker B.J."/>
        </authorList>
    </citation>
    <scope>NUCLEOTIDE SEQUENCE [LARGE SCALE GENOMIC DNA]</scope>
    <source>
        <strain evidence="12">B20_G2</strain>
    </source>
</reference>
<keyword evidence="5" id="KW-0547">Nucleotide-binding</keyword>
<dbReference type="Gene3D" id="3.40.50.20">
    <property type="match status" value="1"/>
</dbReference>
<proteinExistence type="predicted"/>
<keyword evidence="8" id="KW-0460">Magnesium</keyword>
<dbReference type="Gene3D" id="3.30.470.20">
    <property type="entry name" value="ATP-grasp fold, B domain"/>
    <property type="match status" value="1"/>
</dbReference>
<organism evidence="12 13">
    <name type="scientific">Thermoproteota archaeon</name>
    <dbReference type="NCBI Taxonomy" id="2056631"/>
    <lineage>
        <taxon>Archaea</taxon>
        <taxon>Thermoproteota</taxon>
    </lineage>
</organism>
<dbReference type="GO" id="GO:0016879">
    <property type="term" value="F:ligase activity, forming carbon-nitrogen bonds"/>
    <property type="evidence" value="ECO:0007669"/>
    <property type="project" value="InterPro"/>
</dbReference>
<comment type="cofactor">
    <cofactor evidence="1">
        <name>Mn(2+)</name>
        <dbReference type="ChEBI" id="CHEBI:29035"/>
    </cofactor>
</comment>
<dbReference type="InterPro" id="IPR023656">
    <property type="entry name" value="IMP_biosynth_PurP"/>
</dbReference>
<sequence>MIEREEMQELVREYRDPCLLIIGSHSALDAWSGARDYGLRTIIYTTKERAIIYLQNAIAGKPNEQIEDLPAVVSRDVYVVSDLKDLKNKKDWQYAILVLNRYDEIVKHVDELVELEAIQIPNRAFTVYVGGDDYCTKIENDFKVPIFGSRKLLKIENRGIERDYYWFLEKAGIPYPKAIKFKITGTGISLEDRIDRPLILKAPHPEREFERAFIFAADSEDLELKVEKAIERGELTLECLKYARVEELILGPHANFNFFFSPLNELKSWGSVEEFYAKLYKLTLAEARTCLANEFLSIDERRETILDGLKRLPVDVQLKLLEKITPSFEVTLHALVSIRESLLKDVLRCANRLILTLREYEPPGIIGAWCLQTLITWGLPSEYGLPASLSPQVTVDKLSFGLYDTSKAEAPMHIPVTQDLALRHGGGTNVHMGIGGQYGNVRYAKRLSLGGRIALEVKKAVQINSLPLLVT</sequence>
<keyword evidence="9" id="KW-0464">Manganese</keyword>
<evidence type="ECO:0000256" key="9">
    <source>
        <dbReference type="ARBA" id="ARBA00023211"/>
    </source>
</evidence>
<evidence type="ECO:0000256" key="3">
    <source>
        <dbReference type="ARBA" id="ARBA00022598"/>
    </source>
</evidence>
<keyword evidence="7" id="KW-0067">ATP-binding</keyword>
<evidence type="ECO:0000259" key="10">
    <source>
        <dbReference type="Pfam" id="PF06849"/>
    </source>
</evidence>
<evidence type="ECO:0000259" key="11">
    <source>
        <dbReference type="Pfam" id="PF06973"/>
    </source>
</evidence>
<keyword evidence="3" id="KW-0436">Ligase</keyword>
<dbReference type="Pfam" id="PF06973">
    <property type="entry name" value="DUF1297"/>
    <property type="match status" value="2"/>
</dbReference>
<accession>A0A497F388</accession>